<evidence type="ECO:0000256" key="1">
    <source>
        <dbReference type="SAM" id="Phobius"/>
    </source>
</evidence>
<evidence type="ECO:0000313" key="3">
    <source>
        <dbReference type="Proteomes" id="UP001596201"/>
    </source>
</evidence>
<reference evidence="2 3" key="1">
    <citation type="journal article" date="2019" name="Int. J. Syst. Evol. Microbiol.">
        <title>The Global Catalogue of Microorganisms (GCM) 10K type strain sequencing project: providing services to taxonomists for standard genome sequencing and annotation.</title>
        <authorList>
            <consortium name="The Broad Institute Genomics Platform"/>
            <consortium name="The Broad Institute Genome Sequencing Center for Infectious Disease"/>
            <person name="Wu L."/>
            <person name="Ma J."/>
        </authorList>
    </citation>
    <scope>NUCLEOTIDE SEQUENCE [LARGE SCALE GENOMIC DNA]</scope>
    <source>
        <strain evidence="2 3">CGMCC 1.12237</strain>
    </source>
</reference>
<keyword evidence="1" id="KW-0472">Membrane</keyword>
<sequence length="105" mass="11402">MQLRNDQGTAVDPVPFLVVGASAFLVCFSFGPIYLGALGVPLRESLVVSGVVCVGTTALAYHRLVRRARPEIRSELPPEARLKQLFYVTLLLTLVTILLAVPLLL</sequence>
<comment type="caution">
    <text evidence="2">The sequence shown here is derived from an EMBL/GenBank/DDBJ whole genome shotgun (WGS) entry which is preliminary data.</text>
</comment>
<feature type="transmembrane region" description="Helical" evidence="1">
    <location>
        <begin position="12"/>
        <end position="34"/>
    </location>
</feature>
<evidence type="ECO:0000313" key="2">
    <source>
        <dbReference type="EMBL" id="MFC5368140.1"/>
    </source>
</evidence>
<keyword evidence="3" id="KW-1185">Reference proteome</keyword>
<name>A0ABD5RE37_9EURY</name>
<proteinExistence type="predicted"/>
<dbReference type="AlphaFoldDB" id="A0ABD5RE37"/>
<keyword evidence="1" id="KW-1133">Transmembrane helix</keyword>
<keyword evidence="1" id="KW-0812">Transmembrane</keyword>
<feature type="transmembrane region" description="Helical" evidence="1">
    <location>
        <begin position="46"/>
        <end position="64"/>
    </location>
</feature>
<feature type="transmembrane region" description="Helical" evidence="1">
    <location>
        <begin position="85"/>
        <end position="104"/>
    </location>
</feature>
<dbReference type="Proteomes" id="UP001596201">
    <property type="component" value="Unassembled WGS sequence"/>
</dbReference>
<protein>
    <submittedName>
        <fullName evidence="2">Uncharacterized protein</fullName>
    </submittedName>
</protein>
<organism evidence="2 3">
    <name type="scientific">Salinirubrum litoreum</name>
    <dbReference type="NCBI Taxonomy" id="1126234"/>
    <lineage>
        <taxon>Archaea</taxon>
        <taxon>Methanobacteriati</taxon>
        <taxon>Methanobacteriota</taxon>
        <taxon>Stenosarchaea group</taxon>
        <taxon>Halobacteria</taxon>
        <taxon>Halobacteriales</taxon>
        <taxon>Haloferacaceae</taxon>
        <taxon>Salinirubrum</taxon>
    </lineage>
</organism>
<dbReference type="EMBL" id="JBHSKX010000002">
    <property type="protein sequence ID" value="MFC5368140.1"/>
    <property type="molecule type" value="Genomic_DNA"/>
</dbReference>
<dbReference type="RefSeq" id="WP_227230373.1">
    <property type="nucleotide sequence ID" value="NZ_JAJCVJ010000002.1"/>
</dbReference>
<accession>A0ABD5RE37</accession>
<gene>
    <name evidence="2" type="ORF">ACFPJ5_14485</name>
</gene>